<accession>A0A0B0PSI6</accession>
<reference evidence="2" key="1">
    <citation type="submission" date="2014-09" db="EMBL/GenBank/DDBJ databases">
        <authorList>
            <person name="Mudge J."/>
            <person name="Ramaraj T."/>
            <person name="Lindquist I.E."/>
            <person name="Bharti A.K."/>
            <person name="Sundararajan A."/>
            <person name="Cameron C.T."/>
            <person name="Woodward J.E."/>
            <person name="May G.D."/>
            <person name="Brubaker C."/>
            <person name="Broadhvest J."/>
            <person name="Wilkins T.A."/>
        </authorList>
    </citation>
    <scope>NUCLEOTIDE SEQUENCE</scope>
    <source>
        <strain evidence="2">cv. AKA8401</strain>
    </source>
</reference>
<evidence type="ECO:0000313" key="1">
    <source>
        <dbReference type="EMBL" id="KHG27399.1"/>
    </source>
</evidence>
<dbReference type="AlphaFoldDB" id="A0A0B0PSI6"/>
<dbReference type="Proteomes" id="UP000032142">
    <property type="component" value="Unassembled WGS sequence"/>
</dbReference>
<proteinExistence type="predicted"/>
<evidence type="ECO:0000313" key="2">
    <source>
        <dbReference type="Proteomes" id="UP000032142"/>
    </source>
</evidence>
<keyword evidence="2" id="KW-1185">Reference proteome</keyword>
<organism evidence="1 2">
    <name type="scientific">Gossypium arboreum</name>
    <name type="common">Tree cotton</name>
    <name type="synonym">Gossypium nanking</name>
    <dbReference type="NCBI Taxonomy" id="29729"/>
    <lineage>
        <taxon>Eukaryota</taxon>
        <taxon>Viridiplantae</taxon>
        <taxon>Streptophyta</taxon>
        <taxon>Embryophyta</taxon>
        <taxon>Tracheophyta</taxon>
        <taxon>Spermatophyta</taxon>
        <taxon>Magnoliopsida</taxon>
        <taxon>eudicotyledons</taxon>
        <taxon>Gunneridae</taxon>
        <taxon>Pentapetalae</taxon>
        <taxon>rosids</taxon>
        <taxon>malvids</taxon>
        <taxon>Malvales</taxon>
        <taxon>Malvaceae</taxon>
        <taxon>Malvoideae</taxon>
        <taxon>Gossypium</taxon>
    </lineage>
</organism>
<dbReference type="EMBL" id="KN440979">
    <property type="protein sequence ID" value="KHG27399.1"/>
    <property type="molecule type" value="Genomic_DNA"/>
</dbReference>
<protein>
    <submittedName>
        <fullName evidence="1">Uncharacterized protein</fullName>
    </submittedName>
</protein>
<sequence>MQACNGAAMMGSLQRLILVKGNTPI</sequence>
<name>A0A0B0PSI6_GOSAR</name>
<gene>
    <name evidence="1" type="ORF">F383_13101</name>
</gene>